<keyword evidence="1" id="KW-1133">Transmembrane helix</keyword>
<protein>
    <submittedName>
        <fullName evidence="2">ECF transporter S component</fullName>
    </submittedName>
</protein>
<evidence type="ECO:0000313" key="2">
    <source>
        <dbReference type="EMBL" id="MFD2616186.1"/>
    </source>
</evidence>
<organism evidence="2 3">
    <name type="scientific">Terrilactibacillus laevilacticus</name>
    <dbReference type="NCBI Taxonomy" id="1380157"/>
    <lineage>
        <taxon>Bacteria</taxon>
        <taxon>Bacillati</taxon>
        <taxon>Bacillota</taxon>
        <taxon>Bacilli</taxon>
        <taxon>Bacillales</taxon>
        <taxon>Bacillaceae</taxon>
        <taxon>Terrilactibacillus</taxon>
    </lineage>
</organism>
<feature type="transmembrane region" description="Helical" evidence="1">
    <location>
        <begin position="100"/>
        <end position="120"/>
    </location>
</feature>
<feature type="transmembrane region" description="Helical" evidence="1">
    <location>
        <begin position="21"/>
        <end position="42"/>
    </location>
</feature>
<evidence type="ECO:0000256" key="1">
    <source>
        <dbReference type="SAM" id="Phobius"/>
    </source>
</evidence>
<dbReference type="EMBL" id="JBHUMR010000007">
    <property type="protein sequence ID" value="MFD2616186.1"/>
    <property type="molecule type" value="Genomic_DNA"/>
</dbReference>
<sequence length="216" mass="22634">MIESGAIVKAGKQRKKGLTTLDIVLIAILAIANGVLSAYLSFLNQVLTAVGGPILTSIILGLYSICGILAAYIIRKPGVCFLTLALAGIIQVLSGSTNGLISFIAGASEGIGGEMVLALFLYKRYNWLSIALAGMMTVPIFFVVAAFWFGYIKWGLSVVLIALLVRALSGLIIAGLGSKIIGDLLAKTGILKGYAISKQKSNLKGAYTNDPKSVSH</sequence>
<feature type="transmembrane region" description="Helical" evidence="1">
    <location>
        <begin position="78"/>
        <end position="94"/>
    </location>
</feature>
<dbReference type="Proteomes" id="UP001597458">
    <property type="component" value="Unassembled WGS sequence"/>
</dbReference>
<dbReference type="InterPro" id="IPR017195">
    <property type="entry name" value="ABC_thiamin-permease_prd"/>
</dbReference>
<dbReference type="RefSeq" id="WP_181406356.1">
    <property type="nucleotide sequence ID" value="NZ_JBHUMR010000007.1"/>
</dbReference>
<feature type="transmembrane region" description="Helical" evidence="1">
    <location>
        <begin position="127"/>
        <end position="148"/>
    </location>
</feature>
<accession>A0ABW5PMH0</accession>
<reference evidence="3" key="1">
    <citation type="journal article" date="2019" name="Int. J. Syst. Evol. Microbiol.">
        <title>The Global Catalogue of Microorganisms (GCM) 10K type strain sequencing project: providing services to taxonomists for standard genome sequencing and annotation.</title>
        <authorList>
            <consortium name="The Broad Institute Genomics Platform"/>
            <consortium name="The Broad Institute Genome Sequencing Center for Infectious Disease"/>
            <person name="Wu L."/>
            <person name="Ma J."/>
        </authorList>
    </citation>
    <scope>NUCLEOTIDE SEQUENCE [LARGE SCALE GENOMIC DNA]</scope>
    <source>
        <strain evidence="3">TISTR 2241</strain>
    </source>
</reference>
<keyword evidence="3" id="KW-1185">Reference proteome</keyword>
<keyword evidence="1" id="KW-0472">Membrane</keyword>
<keyword evidence="1" id="KW-0812">Transmembrane</keyword>
<proteinExistence type="predicted"/>
<comment type="caution">
    <text evidence="2">The sequence shown here is derived from an EMBL/GenBank/DDBJ whole genome shotgun (WGS) entry which is preliminary data.</text>
</comment>
<name>A0ABW5PMH0_9BACI</name>
<dbReference type="Pfam" id="PF09819">
    <property type="entry name" value="ABC_cobalt"/>
    <property type="match status" value="1"/>
</dbReference>
<feature type="transmembrane region" description="Helical" evidence="1">
    <location>
        <begin position="154"/>
        <end position="177"/>
    </location>
</feature>
<gene>
    <name evidence="2" type="ORF">ACFSTF_02525</name>
</gene>
<feature type="transmembrane region" description="Helical" evidence="1">
    <location>
        <begin position="54"/>
        <end position="73"/>
    </location>
</feature>
<evidence type="ECO:0000313" key="3">
    <source>
        <dbReference type="Proteomes" id="UP001597458"/>
    </source>
</evidence>